<name>A0A0F4YV67_RASE3</name>
<dbReference type="InterPro" id="IPR000073">
    <property type="entry name" value="AB_hydrolase_1"/>
</dbReference>
<protein>
    <submittedName>
        <fullName evidence="2">Alpha/beta hydrolase fold family protein</fullName>
    </submittedName>
</protein>
<keyword evidence="3" id="KW-1185">Reference proteome</keyword>
<evidence type="ECO:0000313" key="3">
    <source>
        <dbReference type="Proteomes" id="UP000053958"/>
    </source>
</evidence>
<dbReference type="GO" id="GO:0016787">
    <property type="term" value="F:hydrolase activity"/>
    <property type="evidence" value="ECO:0007669"/>
    <property type="project" value="UniProtKB-KW"/>
</dbReference>
<dbReference type="PRINTS" id="PR00111">
    <property type="entry name" value="ABHYDROLASE"/>
</dbReference>
<dbReference type="SUPFAM" id="SSF53474">
    <property type="entry name" value="alpha/beta-Hydrolases"/>
    <property type="match status" value="1"/>
</dbReference>
<feature type="domain" description="AB hydrolase-1" evidence="1">
    <location>
        <begin position="25"/>
        <end position="283"/>
    </location>
</feature>
<dbReference type="InterPro" id="IPR050266">
    <property type="entry name" value="AB_hydrolase_sf"/>
</dbReference>
<dbReference type="Pfam" id="PF00561">
    <property type="entry name" value="Abhydrolase_1"/>
    <property type="match status" value="1"/>
</dbReference>
<evidence type="ECO:0000259" key="1">
    <source>
        <dbReference type="Pfam" id="PF00561"/>
    </source>
</evidence>
<dbReference type="AlphaFoldDB" id="A0A0F4YV67"/>
<accession>A0A0F4YV67</accession>
<keyword evidence="2" id="KW-0378">Hydrolase</keyword>
<dbReference type="InterPro" id="IPR029058">
    <property type="entry name" value="AB_hydrolase_fold"/>
</dbReference>
<dbReference type="Gene3D" id="3.40.50.1820">
    <property type="entry name" value="alpha/beta hydrolase"/>
    <property type="match status" value="1"/>
</dbReference>
<proteinExistence type="predicted"/>
<dbReference type="PANTHER" id="PTHR43798">
    <property type="entry name" value="MONOACYLGLYCEROL LIPASE"/>
    <property type="match status" value="1"/>
</dbReference>
<gene>
    <name evidence="2" type="ORF">T310_3799</name>
</gene>
<dbReference type="PANTHER" id="PTHR43798:SF33">
    <property type="entry name" value="HYDROLASE, PUTATIVE (AFU_ORTHOLOGUE AFUA_2G14860)-RELATED"/>
    <property type="match status" value="1"/>
</dbReference>
<dbReference type="Proteomes" id="UP000053958">
    <property type="component" value="Unassembled WGS sequence"/>
</dbReference>
<dbReference type="EMBL" id="LASV01000155">
    <property type="protein sequence ID" value="KKA22162.1"/>
    <property type="molecule type" value="Genomic_DNA"/>
</dbReference>
<organism evidence="2 3">
    <name type="scientific">Rasamsonia emersonii (strain ATCC 16479 / CBS 393.64 / IMI 116815)</name>
    <dbReference type="NCBI Taxonomy" id="1408163"/>
    <lineage>
        <taxon>Eukaryota</taxon>
        <taxon>Fungi</taxon>
        <taxon>Dikarya</taxon>
        <taxon>Ascomycota</taxon>
        <taxon>Pezizomycotina</taxon>
        <taxon>Eurotiomycetes</taxon>
        <taxon>Eurotiomycetidae</taxon>
        <taxon>Eurotiales</taxon>
        <taxon>Trichocomaceae</taxon>
        <taxon>Rasamsonia</taxon>
    </lineage>
</organism>
<dbReference type="GO" id="GO:0016020">
    <property type="term" value="C:membrane"/>
    <property type="evidence" value="ECO:0007669"/>
    <property type="project" value="TreeGrafter"/>
</dbReference>
<reference evidence="2 3" key="1">
    <citation type="submission" date="2015-04" db="EMBL/GenBank/DDBJ databases">
        <authorList>
            <person name="Heijne W.H."/>
            <person name="Fedorova N.D."/>
            <person name="Nierman W.C."/>
            <person name="Vollebregt A.W."/>
            <person name="Zhao Z."/>
            <person name="Wu L."/>
            <person name="Kumar M."/>
            <person name="Stam H."/>
            <person name="van den Berg M.A."/>
            <person name="Pel H.J."/>
        </authorList>
    </citation>
    <scope>NUCLEOTIDE SEQUENCE [LARGE SCALE GENOMIC DNA]</scope>
    <source>
        <strain evidence="2 3">CBS 393.64</strain>
    </source>
</reference>
<dbReference type="STRING" id="1408163.A0A0F4YV67"/>
<dbReference type="OrthoDB" id="10249433at2759"/>
<evidence type="ECO:0000313" key="2">
    <source>
        <dbReference type="EMBL" id="KKA22162.1"/>
    </source>
</evidence>
<comment type="caution">
    <text evidence="2">The sequence shown here is derived from an EMBL/GenBank/DDBJ whole genome shotgun (WGS) entry which is preliminary data.</text>
</comment>
<dbReference type="RefSeq" id="XP_013328774.1">
    <property type="nucleotide sequence ID" value="XM_013473320.1"/>
</dbReference>
<dbReference type="GeneID" id="25316148"/>
<sequence>MTFTYIIHENKNNDQNQTQRKPLLVIQCPGWGIGARYLREGLSPLLEEHYTLLYFIPRGTAGSSRPPGGESDMGTWAMADDLELLRRHLKIAKFPALLGHSNGGAIALAYAEKFPDSVDRLVLLCHRLVGLTPDTSLMQRSKDDARYRAAFVKKQAKSKSQAKTTAETESDEQATQYWKDILPLYFFDPDSGVPQLLRAMGKDLVSAWCQHAQGTCDAEQLYRPTRPMVQKLKDVRAKTLIIAGKYDMICAVDNGQQTQRGIPHGAELKVYDRCGHFPWIERPEKTEEDIVGFLSS</sequence>